<dbReference type="SUPFAM" id="SSF50129">
    <property type="entry name" value="GroES-like"/>
    <property type="match status" value="1"/>
</dbReference>
<proteinExistence type="inferred from homology"/>
<evidence type="ECO:0008006" key="6">
    <source>
        <dbReference type="Google" id="ProtNLM"/>
    </source>
</evidence>
<evidence type="ECO:0000256" key="3">
    <source>
        <dbReference type="RuleBase" id="RU003479"/>
    </source>
</evidence>
<dbReference type="PANTHER" id="PTHR10772">
    <property type="entry name" value="10 KDA HEAT SHOCK PROTEIN"/>
    <property type="match status" value="1"/>
</dbReference>
<comment type="similarity">
    <text evidence="1 3">Belongs to the GroES chaperonin family.</text>
</comment>
<dbReference type="PANTHER" id="PTHR10772:SF0">
    <property type="entry name" value="10 KDA HEAT SHOCK PROTEIN, MITOCHONDRIAL"/>
    <property type="match status" value="1"/>
</dbReference>
<dbReference type="InterPro" id="IPR037124">
    <property type="entry name" value="Chaperonin_GroES_sf"/>
</dbReference>
<evidence type="ECO:0000256" key="2">
    <source>
        <dbReference type="ARBA" id="ARBA00023186"/>
    </source>
</evidence>
<dbReference type="OrthoDB" id="184876at2759"/>
<dbReference type="EMBL" id="MPUH01000382">
    <property type="protein sequence ID" value="OMJ81401.1"/>
    <property type="molecule type" value="Genomic_DNA"/>
</dbReference>
<dbReference type="InterPro" id="IPR018369">
    <property type="entry name" value="Chaprnonin_Cpn10_CS"/>
</dbReference>
<organism evidence="4 5">
    <name type="scientific">Stentor coeruleus</name>
    <dbReference type="NCBI Taxonomy" id="5963"/>
    <lineage>
        <taxon>Eukaryota</taxon>
        <taxon>Sar</taxon>
        <taxon>Alveolata</taxon>
        <taxon>Ciliophora</taxon>
        <taxon>Postciliodesmatophora</taxon>
        <taxon>Heterotrichea</taxon>
        <taxon>Heterotrichida</taxon>
        <taxon>Stentoridae</taxon>
        <taxon>Stentor</taxon>
    </lineage>
</organism>
<dbReference type="InterPro" id="IPR011032">
    <property type="entry name" value="GroES-like_sf"/>
</dbReference>
<dbReference type="PRINTS" id="PR00297">
    <property type="entry name" value="CHAPERONIN10"/>
</dbReference>
<dbReference type="GO" id="GO:0051082">
    <property type="term" value="F:unfolded protein binding"/>
    <property type="evidence" value="ECO:0007669"/>
    <property type="project" value="TreeGrafter"/>
</dbReference>
<sequence length="99" mass="10543">MASFKKIIPLLNRVLVQKISAPKQSAGGIILNTGNDAELDMGKVIAAGPGVKNSDGVFRSCMVSEGQTVLLPGYGGQVITMKDEKFFIYKDTELVGIVN</sequence>
<evidence type="ECO:0000313" key="4">
    <source>
        <dbReference type="EMBL" id="OMJ81401.1"/>
    </source>
</evidence>
<dbReference type="GO" id="GO:0005739">
    <property type="term" value="C:mitochondrion"/>
    <property type="evidence" value="ECO:0007669"/>
    <property type="project" value="TreeGrafter"/>
</dbReference>
<dbReference type="Gene3D" id="2.30.33.40">
    <property type="entry name" value="GroES chaperonin"/>
    <property type="match status" value="1"/>
</dbReference>
<dbReference type="GO" id="GO:0044183">
    <property type="term" value="F:protein folding chaperone"/>
    <property type="evidence" value="ECO:0007669"/>
    <property type="project" value="InterPro"/>
</dbReference>
<dbReference type="Proteomes" id="UP000187209">
    <property type="component" value="Unassembled WGS sequence"/>
</dbReference>
<accession>A0A1R2BXI0</accession>
<dbReference type="GO" id="GO:0051087">
    <property type="term" value="F:protein-folding chaperone binding"/>
    <property type="evidence" value="ECO:0007669"/>
    <property type="project" value="TreeGrafter"/>
</dbReference>
<evidence type="ECO:0000256" key="1">
    <source>
        <dbReference type="ARBA" id="ARBA00006975"/>
    </source>
</evidence>
<reference evidence="4 5" key="1">
    <citation type="submission" date="2016-11" db="EMBL/GenBank/DDBJ databases">
        <title>The macronuclear genome of Stentor coeruleus: a giant cell with tiny introns.</title>
        <authorList>
            <person name="Slabodnick M."/>
            <person name="Ruby J.G."/>
            <person name="Reiff S.B."/>
            <person name="Swart E.C."/>
            <person name="Gosai S."/>
            <person name="Prabakaran S."/>
            <person name="Witkowska E."/>
            <person name="Larue G.E."/>
            <person name="Fisher S."/>
            <person name="Freeman R.M."/>
            <person name="Gunawardena J."/>
            <person name="Chu W."/>
            <person name="Stover N.A."/>
            <person name="Gregory B.D."/>
            <person name="Nowacki M."/>
            <person name="Derisi J."/>
            <person name="Roy S.W."/>
            <person name="Marshall W.F."/>
            <person name="Sood P."/>
        </authorList>
    </citation>
    <scope>NUCLEOTIDE SEQUENCE [LARGE SCALE GENOMIC DNA]</scope>
    <source>
        <strain evidence="4">WM001</strain>
    </source>
</reference>
<name>A0A1R2BXI0_9CILI</name>
<comment type="caution">
    <text evidence="4">The sequence shown here is derived from an EMBL/GenBank/DDBJ whole genome shotgun (WGS) entry which is preliminary data.</text>
</comment>
<dbReference type="GO" id="GO:0046872">
    <property type="term" value="F:metal ion binding"/>
    <property type="evidence" value="ECO:0007669"/>
    <property type="project" value="TreeGrafter"/>
</dbReference>
<dbReference type="SMART" id="SM00883">
    <property type="entry name" value="Cpn10"/>
    <property type="match status" value="1"/>
</dbReference>
<gene>
    <name evidence="4" type="ORF">SteCoe_18134</name>
</gene>
<dbReference type="AlphaFoldDB" id="A0A1R2BXI0"/>
<protein>
    <recommendedName>
        <fullName evidence="6">10 kDa chaperonin</fullName>
    </recommendedName>
</protein>
<keyword evidence="5" id="KW-1185">Reference proteome</keyword>
<dbReference type="CDD" id="cd00320">
    <property type="entry name" value="cpn10"/>
    <property type="match status" value="1"/>
</dbReference>
<dbReference type="PROSITE" id="PS00681">
    <property type="entry name" value="CHAPERONINS_CPN10"/>
    <property type="match status" value="1"/>
</dbReference>
<evidence type="ECO:0000313" key="5">
    <source>
        <dbReference type="Proteomes" id="UP000187209"/>
    </source>
</evidence>
<dbReference type="Pfam" id="PF00166">
    <property type="entry name" value="Cpn10"/>
    <property type="match status" value="1"/>
</dbReference>
<dbReference type="InterPro" id="IPR020818">
    <property type="entry name" value="Chaperonin_GroES"/>
</dbReference>
<keyword evidence="2 3" id="KW-0143">Chaperone</keyword>
<dbReference type="GO" id="GO:0005524">
    <property type="term" value="F:ATP binding"/>
    <property type="evidence" value="ECO:0007669"/>
    <property type="project" value="InterPro"/>
</dbReference>